<dbReference type="AlphaFoldDB" id="A0A8C3Y2H1"/>
<dbReference type="GO" id="GO:0019814">
    <property type="term" value="C:immunoglobulin complex"/>
    <property type="evidence" value="ECO:0007669"/>
    <property type="project" value="UniProtKB-KW"/>
</dbReference>
<feature type="transmembrane region" description="Helical" evidence="4">
    <location>
        <begin position="190"/>
        <end position="210"/>
    </location>
</feature>
<organism evidence="6 7">
    <name type="scientific">Catharus ustulatus</name>
    <name type="common">Russet-backed thrush</name>
    <name type="synonym">Hylocichla ustulatus</name>
    <dbReference type="NCBI Taxonomy" id="91951"/>
    <lineage>
        <taxon>Eukaryota</taxon>
        <taxon>Metazoa</taxon>
        <taxon>Chordata</taxon>
        <taxon>Craniata</taxon>
        <taxon>Vertebrata</taxon>
        <taxon>Euteleostomi</taxon>
        <taxon>Archelosauria</taxon>
        <taxon>Archosauria</taxon>
        <taxon>Dinosauria</taxon>
        <taxon>Saurischia</taxon>
        <taxon>Theropoda</taxon>
        <taxon>Coelurosauria</taxon>
        <taxon>Aves</taxon>
        <taxon>Neognathae</taxon>
        <taxon>Neoaves</taxon>
        <taxon>Telluraves</taxon>
        <taxon>Australaves</taxon>
        <taxon>Passeriformes</taxon>
        <taxon>Turdidae</taxon>
        <taxon>Catharus</taxon>
    </lineage>
</organism>
<dbReference type="GO" id="GO:0002250">
    <property type="term" value="P:adaptive immune response"/>
    <property type="evidence" value="ECO:0007669"/>
    <property type="project" value="UniProtKB-KW"/>
</dbReference>
<dbReference type="InterPro" id="IPR013783">
    <property type="entry name" value="Ig-like_fold"/>
</dbReference>
<keyword evidence="7" id="KW-1185">Reference proteome</keyword>
<keyword evidence="4" id="KW-1133">Transmembrane helix</keyword>
<keyword evidence="1" id="KW-0391">Immunity</keyword>
<reference evidence="6" key="2">
    <citation type="submission" date="2025-09" db="UniProtKB">
        <authorList>
            <consortium name="Ensembl"/>
        </authorList>
    </citation>
    <scope>IDENTIFICATION</scope>
</reference>
<evidence type="ECO:0000313" key="7">
    <source>
        <dbReference type="Proteomes" id="UP000694563"/>
    </source>
</evidence>
<dbReference type="GO" id="GO:0005576">
    <property type="term" value="C:extracellular region"/>
    <property type="evidence" value="ECO:0007669"/>
    <property type="project" value="UniProtKB-ARBA"/>
</dbReference>
<dbReference type="InterPro" id="IPR050199">
    <property type="entry name" value="IgHV"/>
</dbReference>
<name>A0A8C3Y2H1_CATUS</name>
<keyword evidence="4" id="KW-0812">Transmembrane</keyword>
<dbReference type="Gene3D" id="2.60.40.10">
    <property type="entry name" value="Immunoglobulins"/>
    <property type="match status" value="1"/>
</dbReference>
<accession>A0A8C3Y2H1</accession>
<dbReference type="InterPro" id="IPR036179">
    <property type="entry name" value="Ig-like_dom_sf"/>
</dbReference>
<dbReference type="InterPro" id="IPR007110">
    <property type="entry name" value="Ig-like_dom"/>
</dbReference>
<reference evidence="6" key="1">
    <citation type="submission" date="2025-08" db="UniProtKB">
        <authorList>
            <consortium name="Ensembl"/>
        </authorList>
    </citation>
    <scope>IDENTIFICATION</scope>
</reference>
<protein>
    <recommendedName>
        <fullName evidence="5">Ig-like domain-containing protein</fullName>
    </recommendedName>
</protein>
<sequence length="224" mass="23867">QTLCWGRALLPALLQGHKRSGGDLQPPGVSMALVCRGSGFNFGQFGMGWYRQSPGNALEFVASIHSDGRTFYVPSVKNRFSISRDNGQSSVTLTMNSLKDEDSAVYFCAKGADGGWLSGAVMVSGFLFGFMPNPSTDSPVVPKCPQTPPPALSPVPSPDPFFRDPLGGWRSPPHSNRVTAPISVPKRSTVSVLMLFLILVMVVATMPPSLCPSHPQTTATGSDL</sequence>
<dbReference type="Ensembl" id="ENSCUST00005011188.1">
    <property type="protein sequence ID" value="ENSCUSP00005010736.1"/>
    <property type="gene ID" value="ENSCUSG00005006908.1"/>
</dbReference>
<evidence type="ECO:0000256" key="2">
    <source>
        <dbReference type="ARBA" id="ARBA00023130"/>
    </source>
</evidence>
<dbReference type="SUPFAM" id="SSF48726">
    <property type="entry name" value="Immunoglobulin"/>
    <property type="match status" value="1"/>
</dbReference>
<keyword evidence="3" id="KW-1280">Immunoglobulin</keyword>
<keyword evidence="2" id="KW-1064">Adaptive immunity</keyword>
<evidence type="ECO:0000256" key="1">
    <source>
        <dbReference type="ARBA" id="ARBA00022859"/>
    </source>
</evidence>
<dbReference type="InterPro" id="IPR013106">
    <property type="entry name" value="Ig_V-set"/>
</dbReference>
<feature type="domain" description="Ig-like" evidence="5">
    <location>
        <begin position="11"/>
        <end position="108"/>
    </location>
</feature>
<proteinExistence type="predicted"/>
<dbReference type="PANTHER" id="PTHR23266">
    <property type="entry name" value="IMMUNOGLOBULIN HEAVY CHAIN"/>
    <property type="match status" value="1"/>
</dbReference>
<evidence type="ECO:0000256" key="3">
    <source>
        <dbReference type="ARBA" id="ARBA00043265"/>
    </source>
</evidence>
<evidence type="ECO:0000256" key="4">
    <source>
        <dbReference type="SAM" id="Phobius"/>
    </source>
</evidence>
<evidence type="ECO:0000313" key="6">
    <source>
        <dbReference type="Ensembl" id="ENSCUSP00005010736.1"/>
    </source>
</evidence>
<keyword evidence="4" id="KW-0472">Membrane</keyword>
<dbReference type="Proteomes" id="UP000694563">
    <property type="component" value="Unassembled WGS sequence"/>
</dbReference>
<dbReference type="Pfam" id="PF07686">
    <property type="entry name" value="V-set"/>
    <property type="match status" value="1"/>
</dbReference>
<dbReference type="PROSITE" id="PS50835">
    <property type="entry name" value="IG_LIKE"/>
    <property type="match status" value="1"/>
</dbReference>
<dbReference type="SMART" id="SM00406">
    <property type="entry name" value="IGv"/>
    <property type="match status" value="1"/>
</dbReference>
<evidence type="ECO:0000259" key="5">
    <source>
        <dbReference type="PROSITE" id="PS50835"/>
    </source>
</evidence>